<dbReference type="Pfam" id="PF00069">
    <property type="entry name" value="Pkinase"/>
    <property type="match status" value="1"/>
</dbReference>
<dbReference type="Gene3D" id="1.10.510.10">
    <property type="entry name" value="Transferase(Phosphotransferase) domain 1"/>
    <property type="match status" value="1"/>
</dbReference>
<protein>
    <submittedName>
        <fullName evidence="3">Class IV lanthionine synthetase LanL</fullName>
    </submittedName>
</protein>
<dbReference type="Pfam" id="PF05147">
    <property type="entry name" value="LANC_like"/>
    <property type="match status" value="1"/>
</dbReference>
<evidence type="ECO:0000259" key="2">
    <source>
        <dbReference type="PROSITE" id="PS50011"/>
    </source>
</evidence>
<dbReference type="InterPro" id="IPR000719">
    <property type="entry name" value="Prot_kinase_dom"/>
</dbReference>
<gene>
    <name evidence="3" type="primary">lanL</name>
    <name evidence="3" type="ORF">AB5J55_43710</name>
</gene>
<dbReference type="Pfam" id="PF25816">
    <property type="entry name" value="RamC_N"/>
    <property type="match status" value="1"/>
</dbReference>
<dbReference type="SUPFAM" id="SSF158745">
    <property type="entry name" value="LanC-like"/>
    <property type="match status" value="1"/>
</dbReference>
<evidence type="ECO:0000313" key="3">
    <source>
        <dbReference type="EMBL" id="XDQ15992.1"/>
    </source>
</evidence>
<dbReference type="InterPro" id="IPR057929">
    <property type="entry name" value="RamC_N"/>
</dbReference>
<dbReference type="PANTHER" id="PTHR12736">
    <property type="entry name" value="LANC-LIKE PROTEIN"/>
    <property type="match status" value="1"/>
</dbReference>
<dbReference type="InterPro" id="IPR007822">
    <property type="entry name" value="LANC-like"/>
</dbReference>
<dbReference type="PROSITE" id="PS50011">
    <property type="entry name" value="PROTEIN_KINASE_DOM"/>
    <property type="match status" value="1"/>
</dbReference>
<sequence length="921" mass="100685">MTQDRVLIDCVDSLLQQPDAGNWHVHADTRWCHVRPAESQLRTQGWKLHVSATPLSAPWVLLRAARVLIRHQCAFKFAPTIDRIEQLVSPRCNRGSGGKFLTAYPDNEDGLLRVAGELHEATQGLPGPGILSDRPYRPGSLVHYRFGAFLGVRVLGNDGKYEAMLQAPDGSLAVDQRLAWFSPPRWAPPDPFIVDTVSQDGPVQSDIPGPRLLDGRYLVQSAVRHAYKGGVFHATDQHSGEAVIIKQARPHVGSMLSGNDVRDALRHEWEMLRLFAPSGLTPLPRRLFEQRGELFLVQQRLPGITLRSWAEQNITFSDTWGVGTQRATRLARSLLDLVELCHGQGLVLRDFNPNNVLVGPDDSLRLIDLELLAVPGRQVVNLATLGYAAPEQLTGERTGPAPAQSADLFGLGATVFHLVSGVDPVLAPDIPQGRKYRDRLRPWLDLIAQHNPAAHRLAPLIAALMDDVPARRPSLNQLRAFLEDGNPQHVEPPETPPAPPPIREAISSRLLSDGLHYLITSMDPADDQMLWPTDKASDGFDPLNVQQGAAGVLVVLIRALRHQPSPLLRQAVASVADWVHAQLFREPRVLPGLYFGRAGTAWALLEAGLVLRDERLTGAATELALRLPTRWPNSDICHGTAGAGLTQLRLWEATGDEVFLRRAADAAATVMSTAHHVEGTVTWPIPEDFASQLAGAEHYGYAHGTAGVGMFLLAAGRVLGDPDCLQLAGTAARTLVAAAQVHNGAAYWPGDPHIHRPLTHWCNGSSGVGTFLLRMWQETGNPSLLHFAEQAATAVHHSRWRVRSTAQCHGLSGDAEFLLDLCDATGQQQYRAWAEDLLACMQARHALRDGRMILIGAANHAIPVGYGTGLAGVVAFLQRLLDHGPRMWLPNALIQPPAELAQHERVDCGNPPDPSRRETRS</sequence>
<keyword evidence="1" id="KW-0862">Zinc</keyword>
<feature type="binding site" evidence="1">
    <location>
        <position position="809"/>
    </location>
    <ligand>
        <name>Zn(2+)</name>
        <dbReference type="ChEBI" id="CHEBI:29105"/>
    </ligand>
</feature>
<keyword evidence="1" id="KW-0479">Metal-binding</keyword>
<dbReference type="InterPro" id="IPR058053">
    <property type="entry name" value="RamC_C"/>
</dbReference>
<dbReference type="AlphaFoldDB" id="A0AB39NCJ5"/>
<dbReference type="PRINTS" id="PR01950">
    <property type="entry name" value="LANCSUPER"/>
</dbReference>
<dbReference type="InterPro" id="IPR011009">
    <property type="entry name" value="Kinase-like_dom_sf"/>
</dbReference>
<proteinExistence type="predicted"/>
<accession>A0AB39NCJ5</accession>
<dbReference type="RefSeq" id="WP_369275916.1">
    <property type="nucleotide sequence ID" value="NZ_CP163432.1"/>
</dbReference>
<dbReference type="EMBL" id="CP163432">
    <property type="protein sequence ID" value="XDQ15992.1"/>
    <property type="molecule type" value="Genomic_DNA"/>
</dbReference>
<dbReference type="Gene3D" id="1.50.10.20">
    <property type="match status" value="1"/>
</dbReference>
<dbReference type="CDD" id="cd04791">
    <property type="entry name" value="LanC_SerThrkinase"/>
    <property type="match status" value="1"/>
</dbReference>
<dbReference type="GO" id="GO:0046872">
    <property type="term" value="F:metal ion binding"/>
    <property type="evidence" value="ECO:0007669"/>
    <property type="project" value="UniProtKB-KW"/>
</dbReference>
<dbReference type="GO" id="GO:0004672">
    <property type="term" value="F:protein kinase activity"/>
    <property type="evidence" value="ECO:0007669"/>
    <property type="project" value="InterPro"/>
</dbReference>
<dbReference type="PANTHER" id="PTHR12736:SF7">
    <property type="entry name" value="LANC-LIKE PROTEIN 3"/>
    <property type="match status" value="1"/>
</dbReference>
<dbReference type="GO" id="GO:0005524">
    <property type="term" value="F:ATP binding"/>
    <property type="evidence" value="ECO:0007669"/>
    <property type="project" value="InterPro"/>
</dbReference>
<dbReference type="SMART" id="SM00220">
    <property type="entry name" value="S_TKc"/>
    <property type="match status" value="1"/>
</dbReference>
<feature type="domain" description="Protein kinase" evidence="2">
    <location>
        <begin position="217"/>
        <end position="482"/>
    </location>
</feature>
<feature type="binding site" evidence="1">
    <location>
        <position position="762"/>
    </location>
    <ligand>
        <name>Zn(2+)</name>
        <dbReference type="ChEBI" id="CHEBI:29105"/>
    </ligand>
</feature>
<dbReference type="SMART" id="SM01260">
    <property type="entry name" value="LANC_like"/>
    <property type="match status" value="1"/>
</dbReference>
<dbReference type="SUPFAM" id="SSF56112">
    <property type="entry name" value="Protein kinase-like (PK-like)"/>
    <property type="match status" value="1"/>
</dbReference>
<organism evidence="3">
    <name type="scientific">Streptomyces sp. R11</name>
    <dbReference type="NCBI Taxonomy" id="3238625"/>
    <lineage>
        <taxon>Bacteria</taxon>
        <taxon>Bacillati</taxon>
        <taxon>Actinomycetota</taxon>
        <taxon>Actinomycetes</taxon>
        <taxon>Kitasatosporales</taxon>
        <taxon>Streptomycetaceae</taxon>
        <taxon>Streptomyces</taxon>
    </lineage>
</organism>
<dbReference type="NCBIfam" id="NF038150">
    <property type="entry name" value="lanthi_synth_IV"/>
    <property type="match status" value="1"/>
</dbReference>
<feature type="binding site" evidence="1">
    <location>
        <position position="808"/>
    </location>
    <ligand>
        <name>Zn(2+)</name>
        <dbReference type="ChEBI" id="CHEBI:29105"/>
    </ligand>
</feature>
<reference evidence="3" key="1">
    <citation type="submission" date="2024-07" db="EMBL/GenBank/DDBJ databases">
        <authorList>
            <person name="Yu S.T."/>
        </authorList>
    </citation>
    <scope>NUCLEOTIDE SEQUENCE</scope>
    <source>
        <strain evidence="3">R11</strain>
    </source>
</reference>
<dbReference type="GO" id="GO:0005886">
    <property type="term" value="C:plasma membrane"/>
    <property type="evidence" value="ECO:0007669"/>
    <property type="project" value="TreeGrafter"/>
</dbReference>
<dbReference type="GO" id="GO:0031179">
    <property type="term" value="P:peptide modification"/>
    <property type="evidence" value="ECO:0007669"/>
    <property type="project" value="InterPro"/>
</dbReference>
<evidence type="ECO:0000256" key="1">
    <source>
        <dbReference type="PIRSR" id="PIRSR607822-1"/>
    </source>
</evidence>
<name>A0AB39NCJ5_9ACTN</name>